<organism evidence="1 2">
    <name type="scientific">Riemerella anatipestifer</name>
    <name type="common">Moraxella anatipestifer</name>
    <dbReference type="NCBI Taxonomy" id="34085"/>
    <lineage>
        <taxon>Bacteria</taxon>
        <taxon>Pseudomonadati</taxon>
        <taxon>Bacteroidota</taxon>
        <taxon>Flavobacteriia</taxon>
        <taxon>Flavobacteriales</taxon>
        <taxon>Weeksellaceae</taxon>
        <taxon>Riemerella</taxon>
    </lineage>
</organism>
<evidence type="ECO:0000313" key="2">
    <source>
        <dbReference type="Proteomes" id="UP000189883"/>
    </source>
</evidence>
<sequence>MSDFTLTTSDGYPLAVNFYKPENIGNKRLKQFHLPLKKSNTLCSVGFLF</sequence>
<protein>
    <submittedName>
        <fullName evidence="1">Uncharacterized protein</fullName>
    </submittedName>
</protein>
<name>A0A1S7DRI7_RIEAN</name>
<accession>A0A1S7DRI7</accession>
<reference evidence="1 2" key="1">
    <citation type="submission" date="2015-06" db="EMBL/GenBank/DDBJ databases">
        <title>R. anatipestifer strain HXb2 is the most virulent strain so far, and the genome sequence would help us uncover the pathogenesis.</title>
        <authorList>
            <person name="Hu Q."/>
            <person name="Qi J."/>
            <person name="Bo H."/>
            <person name="Liu G."/>
            <person name="Tao M."/>
            <person name="Ding Y."/>
            <person name="Xue Y."/>
        </authorList>
    </citation>
    <scope>NUCLEOTIDE SEQUENCE [LARGE SCALE GENOMIC DNA]</scope>
    <source>
        <strain evidence="1 2">HXb2</strain>
    </source>
</reference>
<evidence type="ECO:0000313" key="1">
    <source>
        <dbReference type="EMBL" id="AQY21695.1"/>
    </source>
</evidence>
<dbReference type="AlphaFoldDB" id="A0A1S7DRI7"/>
<dbReference type="EMBL" id="CP011859">
    <property type="protein sequence ID" value="AQY21695.1"/>
    <property type="molecule type" value="Genomic_DNA"/>
</dbReference>
<dbReference type="Proteomes" id="UP000189883">
    <property type="component" value="Chromosome"/>
</dbReference>
<gene>
    <name evidence="1" type="ORF">AB406_0738</name>
</gene>
<proteinExistence type="predicted"/>